<feature type="transmembrane region" description="Helical" evidence="2">
    <location>
        <begin position="30"/>
        <end position="47"/>
    </location>
</feature>
<dbReference type="InterPro" id="IPR001457">
    <property type="entry name" value="NADH_UbQ/plastoQ_OxRdtase_su6"/>
</dbReference>
<accession>A0A2W7SF70</accession>
<feature type="transmembrane region" description="Helical" evidence="2">
    <location>
        <begin position="138"/>
        <end position="161"/>
    </location>
</feature>
<sequence length="170" mass="18618">MDSIIFYCIALFILISGLLAVTARHIFRAAIWLLFTLMGIAALYFWMNVFFVAAVQIIIYVGGIVVLIIFSIFLTQQAGQKMAVTSAKQSVFSVAAVLFGIAFIASIIGRFYFVGRSETLNDSVNAIGTQLMSFTNGYALPFELVSLLLLAAMVGSILIAMKHKTENKNN</sequence>
<comment type="subcellular location">
    <subcellularLocation>
        <location evidence="2">Cell membrane</location>
        <topology evidence="2">Multi-pass membrane protein</topology>
    </subcellularLocation>
</comment>
<evidence type="ECO:0000256" key="2">
    <source>
        <dbReference type="RuleBase" id="RU004429"/>
    </source>
</evidence>
<dbReference type="GO" id="GO:0008137">
    <property type="term" value="F:NADH dehydrogenase (ubiquinone) activity"/>
    <property type="evidence" value="ECO:0007669"/>
    <property type="project" value="UniProtKB-UniRule"/>
</dbReference>
<keyword evidence="2" id="KW-0812">Transmembrane</keyword>
<reference evidence="3 4" key="1">
    <citation type="submission" date="2018-06" db="EMBL/GenBank/DDBJ databases">
        <title>Genomic Encyclopedia of Archaeal and Bacterial Type Strains, Phase II (KMG-II): from individual species to whole genera.</title>
        <authorList>
            <person name="Goeker M."/>
        </authorList>
    </citation>
    <scope>NUCLEOTIDE SEQUENCE [LARGE SCALE GENOMIC DNA]</scope>
    <source>
        <strain evidence="3 4">DSM 23241</strain>
    </source>
</reference>
<name>A0A2W7SF70_9BACT</name>
<organism evidence="3 4">
    <name type="scientific">Hydrotalea sandarakina</name>
    <dbReference type="NCBI Taxonomy" id="1004304"/>
    <lineage>
        <taxon>Bacteria</taxon>
        <taxon>Pseudomonadati</taxon>
        <taxon>Bacteroidota</taxon>
        <taxon>Chitinophagia</taxon>
        <taxon>Chitinophagales</taxon>
        <taxon>Chitinophagaceae</taxon>
        <taxon>Hydrotalea</taxon>
    </lineage>
</organism>
<feature type="transmembrane region" description="Helical" evidence="2">
    <location>
        <begin position="53"/>
        <end position="74"/>
    </location>
</feature>
<proteinExistence type="inferred from homology"/>
<dbReference type="OrthoDB" id="1078059at2"/>
<dbReference type="EMBL" id="QKZV01000007">
    <property type="protein sequence ID" value="PZX61505.1"/>
    <property type="molecule type" value="Genomic_DNA"/>
</dbReference>
<feature type="transmembrane region" description="Helical" evidence="2">
    <location>
        <begin position="6"/>
        <end position="23"/>
    </location>
</feature>
<keyword evidence="2" id="KW-1133">Transmembrane helix</keyword>
<keyword evidence="2" id="KW-1003">Cell membrane</keyword>
<evidence type="ECO:0000256" key="1">
    <source>
        <dbReference type="ARBA" id="ARBA00005698"/>
    </source>
</evidence>
<dbReference type="RefSeq" id="WP_111296464.1">
    <property type="nucleotide sequence ID" value="NZ_QKZV01000007.1"/>
</dbReference>
<keyword evidence="2" id="KW-0520">NAD</keyword>
<dbReference type="PANTHER" id="PTHR33269:SF17">
    <property type="entry name" value="NADH-UBIQUINONE OXIDOREDUCTASE CHAIN 6"/>
    <property type="match status" value="1"/>
</dbReference>
<dbReference type="EC" id="7.1.1.-" evidence="2"/>
<comment type="similarity">
    <text evidence="1 2">Belongs to the complex I subunit 6 family.</text>
</comment>
<dbReference type="GO" id="GO:0048038">
    <property type="term" value="F:quinone binding"/>
    <property type="evidence" value="ECO:0007669"/>
    <property type="project" value="UniProtKB-UniRule"/>
</dbReference>
<dbReference type="InterPro" id="IPR042106">
    <property type="entry name" value="Nuo/plastoQ_OxRdtase_6_NuoJ"/>
</dbReference>
<keyword evidence="2" id="KW-0874">Quinone</keyword>
<keyword evidence="2" id="KW-0472">Membrane</keyword>
<dbReference type="AlphaFoldDB" id="A0A2W7SF70"/>
<comment type="catalytic activity">
    <reaction evidence="2">
        <text>a quinone + NADH + 5 H(+)(in) = a quinol + NAD(+) + 4 H(+)(out)</text>
        <dbReference type="Rhea" id="RHEA:57888"/>
        <dbReference type="ChEBI" id="CHEBI:15378"/>
        <dbReference type="ChEBI" id="CHEBI:24646"/>
        <dbReference type="ChEBI" id="CHEBI:57540"/>
        <dbReference type="ChEBI" id="CHEBI:57945"/>
        <dbReference type="ChEBI" id="CHEBI:132124"/>
    </reaction>
</comment>
<dbReference type="Proteomes" id="UP000249720">
    <property type="component" value="Unassembled WGS sequence"/>
</dbReference>
<evidence type="ECO:0000313" key="4">
    <source>
        <dbReference type="Proteomes" id="UP000249720"/>
    </source>
</evidence>
<comment type="caution">
    <text evidence="3">The sequence shown here is derived from an EMBL/GenBank/DDBJ whole genome shotgun (WGS) entry which is preliminary data.</text>
</comment>
<evidence type="ECO:0000313" key="3">
    <source>
        <dbReference type="EMBL" id="PZX61505.1"/>
    </source>
</evidence>
<gene>
    <name evidence="3" type="ORF">LX80_02235</name>
</gene>
<dbReference type="Pfam" id="PF00499">
    <property type="entry name" value="Oxidored_q3"/>
    <property type="match status" value="1"/>
</dbReference>
<keyword evidence="4" id="KW-1185">Reference proteome</keyword>
<dbReference type="PANTHER" id="PTHR33269">
    <property type="entry name" value="NADH-UBIQUINONE OXIDOREDUCTASE CHAIN 6"/>
    <property type="match status" value="1"/>
</dbReference>
<comment type="function">
    <text evidence="2">NDH-1 shuttles electrons from NADH, via FMN and iron-sulfur (Fe-S) centers, to quinones in the respiratory chain. Couples the redox reaction to proton translocation (for every two electrons transferred, four hydrogen ions are translocated across the cytoplasmic membrane), and thus conserves the redox energy in a proton gradient.</text>
</comment>
<dbReference type="GO" id="GO:0005886">
    <property type="term" value="C:plasma membrane"/>
    <property type="evidence" value="ECO:0007669"/>
    <property type="project" value="UniProtKB-SubCell"/>
</dbReference>
<dbReference type="Gene3D" id="1.20.120.1200">
    <property type="entry name" value="NADH-ubiquinone/plastoquinone oxidoreductase chain 6, subunit NuoJ"/>
    <property type="match status" value="1"/>
</dbReference>
<protein>
    <recommendedName>
        <fullName evidence="2">NADH-quinone oxidoreductase subunit J</fullName>
        <ecNumber evidence="2">7.1.1.-</ecNumber>
    </recommendedName>
</protein>
<feature type="transmembrane region" description="Helical" evidence="2">
    <location>
        <begin position="94"/>
        <end position="113"/>
    </location>
</feature>